<keyword evidence="4 5" id="KW-0472">Membrane</keyword>
<feature type="transmembrane region" description="Helical" evidence="5">
    <location>
        <begin position="137"/>
        <end position="159"/>
    </location>
</feature>
<feature type="transmembrane region" description="Helical" evidence="5">
    <location>
        <begin position="254"/>
        <end position="276"/>
    </location>
</feature>
<accession>A0A9N7NAA3</accession>
<dbReference type="InterPro" id="IPR011527">
    <property type="entry name" value="ABC1_TM_dom"/>
</dbReference>
<dbReference type="Gene3D" id="1.20.1560.10">
    <property type="entry name" value="ABC transporter type 1, transmembrane domain"/>
    <property type="match status" value="2"/>
</dbReference>
<comment type="caution">
    <text evidence="7">The sequence shown here is derived from an EMBL/GenBank/DDBJ whole genome shotgun (WGS) entry which is preliminary data.</text>
</comment>
<dbReference type="Proteomes" id="UP001153555">
    <property type="component" value="Unassembled WGS sequence"/>
</dbReference>
<dbReference type="InterPro" id="IPR039421">
    <property type="entry name" value="Type_1_exporter"/>
</dbReference>
<keyword evidence="3 5" id="KW-1133">Transmembrane helix</keyword>
<sequence length="459" mass="51696">MAAVRASLCFRTSDNHRAISSPTSISISKLEFRNLTIAQALLSTIQFGRQPNSVYRHTFLTKALKRNQEDCCDTSDEAPHIFEMWVLVADAKWVLYMAFGALAVAALSEISIPGILAASIFSAQNGEMLVFVRNSRLLVFLCLTSGICSGLRSGCFALANTILVKRLRETVYSSLLLQDISFFESKAVGNLTSRISTDCQRLSKIIGNDIHLIVRNIVQVLIWFIFFPPIMFRCIFCLSNVLQGIGAFIVLMTLSWPLALSSLGICFILSAIFFIYGMYQKKAALLVQDSVASANEVAQETLHLMRTIRAYGTEKEESQRFEQWLDRLAFIAMRESVAYGIWNFSFHTLYRSTQVLAVLFGGVSVLTGSVSAEQLTKYVMYCEWLIYAAWRLQDSMASLLQSVGASEKVFQLIHLPPSSEFQSKGRRPIFHLKLYSSISKRYSHHDSILDCEWYVMILS</sequence>
<organism evidence="7 8">
    <name type="scientific">Striga hermonthica</name>
    <name type="common">Purple witchweed</name>
    <name type="synonym">Buchnera hermonthica</name>
    <dbReference type="NCBI Taxonomy" id="68872"/>
    <lineage>
        <taxon>Eukaryota</taxon>
        <taxon>Viridiplantae</taxon>
        <taxon>Streptophyta</taxon>
        <taxon>Embryophyta</taxon>
        <taxon>Tracheophyta</taxon>
        <taxon>Spermatophyta</taxon>
        <taxon>Magnoliopsida</taxon>
        <taxon>eudicotyledons</taxon>
        <taxon>Gunneridae</taxon>
        <taxon>Pentapetalae</taxon>
        <taxon>asterids</taxon>
        <taxon>lamiids</taxon>
        <taxon>Lamiales</taxon>
        <taxon>Orobanchaceae</taxon>
        <taxon>Buchnereae</taxon>
        <taxon>Striga</taxon>
    </lineage>
</organism>
<evidence type="ECO:0000256" key="1">
    <source>
        <dbReference type="ARBA" id="ARBA00004141"/>
    </source>
</evidence>
<dbReference type="EMBL" id="CACSLK010024742">
    <property type="protein sequence ID" value="CAA0824535.1"/>
    <property type="molecule type" value="Genomic_DNA"/>
</dbReference>
<dbReference type="GO" id="GO:0015421">
    <property type="term" value="F:ABC-type oligopeptide transporter activity"/>
    <property type="evidence" value="ECO:0007669"/>
    <property type="project" value="TreeGrafter"/>
</dbReference>
<dbReference type="PANTHER" id="PTHR43394">
    <property type="entry name" value="ATP-DEPENDENT PERMEASE MDL1, MITOCHONDRIAL"/>
    <property type="match status" value="1"/>
</dbReference>
<name>A0A9N7NAA3_STRHE</name>
<evidence type="ECO:0000256" key="5">
    <source>
        <dbReference type="SAM" id="Phobius"/>
    </source>
</evidence>
<dbReference type="PANTHER" id="PTHR43394:SF19">
    <property type="entry name" value="ABC TRANSPORTER B FAMILY"/>
    <property type="match status" value="1"/>
</dbReference>
<protein>
    <submittedName>
        <fullName evidence="7">ABC transporter B family member 26-chloroplastic</fullName>
    </submittedName>
</protein>
<dbReference type="AlphaFoldDB" id="A0A9N7NAA3"/>
<dbReference type="InterPro" id="IPR036640">
    <property type="entry name" value="ABC1_TM_sf"/>
</dbReference>
<dbReference type="SUPFAM" id="SSF90123">
    <property type="entry name" value="ABC transporter transmembrane region"/>
    <property type="match status" value="2"/>
</dbReference>
<proteinExistence type="predicted"/>
<reference evidence="7" key="1">
    <citation type="submission" date="2019-12" db="EMBL/GenBank/DDBJ databases">
        <authorList>
            <person name="Scholes J."/>
        </authorList>
    </citation>
    <scope>NUCLEOTIDE SEQUENCE</scope>
</reference>
<dbReference type="GO" id="GO:0005524">
    <property type="term" value="F:ATP binding"/>
    <property type="evidence" value="ECO:0007669"/>
    <property type="project" value="InterPro"/>
</dbReference>
<evidence type="ECO:0000313" key="7">
    <source>
        <dbReference type="EMBL" id="CAA0824535.1"/>
    </source>
</evidence>
<dbReference type="OrthoDB" id="6500128at2759"/>
<keyword evidence="8" id="KW-1185">Reference proteome</keyword>
<dbReference type="CDD" id="cd18572">
    <property type="entry name" value="ABC_6TM_TAP"/>
    <property type="match status" value="1"/>
</dbReference>
<feature type="transmembrane region" description="Helical" evidence="5">
    <location>
        <begin position="93"/>
        <end position="117"/>
    </location>
</feature>
<dbReference type="PROSITE" id="PS50929">
    <property type="entry name" value="ABC_TM1F"/>
    <property type="match status" value="1"/>
</dbReference>
<keyword evidence="2 5" id="KW-0812">Transmembrane</keyword>
<evidence type="ECO:0000256" key="2">
    <source>
        <dbReference type="ARBA" id="ARBA00022692"/>
    </source>
</evidence>
<comment type="subcellular location">
    <subcellularLocation>
        <location evidence="1">Membrane</location>
        <topology evidence="1">Multi-pass membrane protein</topology>
    </subcellularLocation>
</comment>
<evidence type="ECO:0000259" key="6">
    <source>
        <dbReference type="PROSITE" id="PS50929"/>
    </source>
</evidence>
<feature type="domain" description="ABC transmembrane type-1" evidence="6">
    <location>
        <begin position="98"/>
        <end position="401"/>
    </location>
</feature>
<feature type="transmembrane region" description="Helical" evidence="5">
    <location>
        <begin position="220"/>
        <end position="242"/>
    </location>
</feature>
<evidence type="ECO:0000256" key="3">
    <source>
        <dbReference type="ARBA" id="ARBA00022989"/>
    </source>
</evidence>
<evidence type="ECO:0000313" key="8">
    <source>
        <dbReference type="Proteomes" id="UP001153555"/>
    </source>
</evidence>
<evidence type="ECO:0000256" key="4">
    <source>
        <dbReference type="ARBA" id="ARBA00023136"/>
    </source>
</evidence>
<dbReference type="Pfam" id="PF00664">
    <property type="entry name" value="ABC_membrane"/>
    <property type="match status" value="2"/>
</dbReference>
<gene>
    <name evidence="7" type="ORF">SHERM_21476</name>
</gene>
<dbReference type="GO" id="GO:0016020">
    <property type="term" value="C:membrane"/>
    <property type="evidence" value="ECO:0007669"/>
    <property type="project" value="UniProtKB-SubCell"/>
</dbReference>